<dbReference type="SUPFAM" id="SSF52047">
    <property type="entry name" value="RNI-like"/>
    <property type="match status" value="1"/>
</dbReference>
<gene>
    <name evidence="1" type="ORF">B7P43_G04408</name>
</gene>
<dbReference type="EMBL" id="NEVH01013549">
    <property type="protein sequence ID" value="PNF28870.1"/>
    <property type="molecule type" value="Genomic_DNA"/>
</dbReference>
<dbReference type="GO" id="GO:0019005">
    <property type="term" value="C:SCF ubiquitin ligase complex"/>
    <property type="evidence" value="ECO:0007669"/>
    <property type="project" value="TreeGrafter"/>
</dbReference>
<dbReference type="InParanoid" id="A0A2J7QJW9"/>
<name>A0A2J7QJW9_9NEOP</name>
<organism evidence="1 2">
    <name type="scientific">Cryptotermes secundus</name>
    <dbReference type="NCBI Taxonomy" id="105785"/>
    <lineage>
        <taxon>Eukaryota</taxon>
        <taxon>Metazoa</taxon>
        <taxon>Ecdysozoa</taxon>
        <taxon>Arthropoda</taxon>
        <taxon>Hexapoda</taxon>
        <taxon>Insecta</taxon>
        <taxon>Pterygota</taxon>
        <taxon>Neoptera</taxon>
        <taxon>Polyneoptera</taxon>
        <taxon>Dictyoptera</taxon>
        <taxon>Blattodea</taxon>
        <taxon>Blattoidea</taxon>
        <taxon>Termitoidae</taxon>
        <taxon>Kalotermitidae</taxon>
        <taxon>Cryptotermitinae</taxon>
        <taxon>Cryptotermes</taxon>
    </lineage>
</organism>
<protein>
    <submittedName>
        <fullName evidence="1">Uncharacterized protein</fullName>
    </submittedName>
</protein>
<dbReference type="AlphaFoldDB" id="A0A2J7QJW9"/>
<evidence type="ECO:0000313" key="1">
    <source>
        <dbReference type="EMBL" id="PNF28872.1"/>
    </source>
</evidence>
<dbReference type="EMBL" id="NEVH01013549">
    <property type="protein sequence ID" value="PNF28871.1"/>
    <property type="molecule type" value="Genomic_DNA"/>
</dbReference>
<evidence type="ECO:0000313" key="2">
    <source>
        <dbReference type="Proteomes" id="UP000235965"/>
    </source>
</evidence>
<dbReference type="PANTHER" id="PTHR13318">
    <property type="entry name" value="PARTNER OF PAIRED, ISOFORM B-RELATED"/>
    <property type="match status" value="1"/>
</dbReference>
<dbReference type="EMBL" id="NEVH01013549">
    <property type="protein sequence ID" value="PNF28872.1"/>
    <property type="molecule type" value="Genomic_DNA"/>
</dbReference>
<dbReference type="GO" id="GO:0031146">
    <property type="term" value="P:SCF-dependent proteasomal ubiquitin-dependent protein catabolic process"/>
    <property type="evidence" value="ECO:0007669"/>
    <property type="project" value="TreeGrafter"/>
</dbReference>
<dbReference type="PANTHER" id="PTHR13318:SF95">
    <property type="entry name" value="F-BOX PROTEIN YLR352W"/>
    <property type="match status" value="1"/>
</dbReference>
<dbReference type="Proteomes" id="UP000235965">
    <property type="component" value="Unassembled WGS sequence"/>
</dbReference>
<dbReference type="Gene3D" id="3.80.10.10">
    <property type="entry name" value="Ribonuclease Inhibitor"/>
    <property type="match status" value="2"/>
</dbReference>
<comment type="caution">
    <text evidence="1">The sequence shown here is derived from an EMBL/GenBank/DDBJ whole genome shotgun (WGS) entry which is preliminary data.</text>
</comment>
<accession>A0A2J7QJW9</accession>
<keyword evidence="2" id="KW-1185">Reference proteome</keyword>
<sequence length="505" mass="57176">MPRCKQPQTLEAIALKVFSLYIRNVGCAASVCATHMRALQPNEDYDRIMLNMNCLAEFLYGALPRVLAEKMTRHVLDGIAQAMDETACTMDELKWTDCNKCRQVFEQMIVAGTSPHLTHLDLSPEPFHIRKVLCENLHKLLKLKVLIVTTFYGWELSNQTFVRDLSLLQNLVSFSMEHDCTDEIVHVLGQYCKQLICLNVTGAVGITDSSVENILKLKHLQQLHLSTTSVTESGFLQLLNGMIKVHQEAQSRKSDQSPGDRLNEPGPFSLKKLGCSFVRNSQLSILVEHFQCITQILLGTLQCDLSILKDLKHLKELKLVGGNFVTDNVKGLLEQKGSALQVLDMLLIQDVDLMLIRICCDELKVLSLRSCSFKSIVPHNSNEHSLKPFQKLEELTFYVQCSLLYLQFLLLSCRNIKLITVGLIREVDDKFIAFMLSINSMNCLENFKVYFSNHLTLHTVRLLMTCCPCLSVVGGLETWNGVSQEELRHFKEELKSSNLALSIVR</sequence>
<dbReference type="STRING" id="105785.A0A2J7QJW9"/>
<dbReference type="SUPFAM" id="SSF52058">
    <property type="entry name" value="L domain-like"/>
    <property type="match status" value="1"/>
</dbReference>
<proteinExistence type="predicted"/>
<dbReference type="InterPro" id="IPR032675">
    <property type="entry name" value="LRR_dom_sf"/>
</dbReference>
<dbReference type="OrthoDB" id="63112at2759"/>
<reference evidence="1 2" key="1">
    <citation type="submission" date="2017-12" db="EMBL/GenBank/DDBJ databases">
        <title>Hemimetabolous genomes reveal molecular basis of termite eusociality.</title>
        <authorList>
            <person name="Harrison M.C."/>
            <person name="Jongepier E."/>
            <person name="Robertson H.M."/>
            <person name="Arning N."/>
            <person name="Bitard-Feildel T."/>
            <person name="Chao H."/>
            <person name="Childers C.P."/>
            <person name="Dinh H."/>
            <person name="Doddapaneni H."/>
            <person name="Dugan S."/>
            <person name="Gowin J."/>
            <person name="Greiner C."/>
            <person name="Han Y."/>
            <person name="Hu H."/>
            <person name="Hughes D.S.T."/>
            <person name="Huylmans A.-K."/>
            <person name="Kemena C."/>
            <person name="Kremer L.P.M."/>
            <person name="Lee S.L."/>
            <person name="Lopez-Ezquerra A."/>
            <person name="Mallet L."/>
            <person name="Monroy-Kuhn J.M."/>
            <person name="Moser A."/>
            <person name="Murali S.C."/>
            <person name="Muzny D.M."/>
            <person name="Otani S."/>
            <person name="Piulachs M.-D."/>
            <person name="Poelchau M."/>
            <person name="Qu J."/>
            <person name="Schaub F."/>
            <person name="Wada-Katsumata A."/>
            <person name="Worley K.C."/>
            <person name="Xie Q."/>
            <person name="Ylla G."/>
            <person name="Poulsen M."/>
            <person name="Gibbs R.A."/>
            <person name="Schal C."/>
            <person name="Richards S."/>
            <person name="Belles X."/>
            <person name="Korb J."/>
            <person name="Bornberg-Bauer E."/>
        </authorList>
    </citation>
    <scope>NUCLEOTIDE SEQUENCE [LARGE SCALE GENOMIC DNA]</scope>
    <source>
        <tissue evidence="1">Whole body</tissue>
    </source>
</reference>